<evidence type="ECO:0000313" key="3">
    <source>
        <dbReference type="EMBL" id="ANU13148.1"/>
    </source>
</evidence>
<evidence type="ECO:0000313" key="4">
    <source>
        <dbReference type="Proteomes" id="UP000092687"/>
    </source>
</evidence>
<evidence type="ECO:0000256" key="1">
    <source>
        <dbReference type="SAM" id="Phobius"/>
    </source>
</evidence>
<reference evidence="4" key="1">
    <citation type="submission" date="2016-07" db="EMBL/GenBank/DDBJ databases">
        <authorList>
            <person name="See-Too W.S."/>
        </authorList>
    </citation>
    <scope>NUCLEOTIDE SEQUENCE [LARGE SCALE GENOMIC DNA]</scope>
    <source>
        <strain evidence="4">DSM 24743</strain>
    </source>
</reference>
<dbReference type="RefSeq" id="WP_065527992.1">
    <property type="nucleotide sequence ID" value="NZ_CP016537.2"/>
</dbReference>
<feature type="transmembrane region" description="Helical" evidence="1">
    <location>
        <begin position="127"/>
        <end position="148"/>
    </location>
</feature>
<accession>A0A1C7DP52</accession>
<dbReference type="STRING" id="1215089.BBI08_04510"/>
<feature type="transmembrane region" description="Helical" evidence="1">
    <location>
        <begin position="7"/>
        <end position="24"/>
    </location>
</feature>
<dbReference type="Pfam" id="PF07853">
    <property type="entry name" value="DUF1648"/>
    <property type="match status" value="1"/>
</dbReference>
<keyword evidence="1" id="KW-0472">Membrane</keyword>
<keyword evidence="1" id="KW-1133">Transmembrane helix</keyword>
<feature type="transmembrane region" description="Helical" evidence="1">
    <location>
        <begin position="102"/>
        <end position="121"/>
    </location>
</feature>
<dbReference type="Proteomes" id="UP000092687">
    <property type="component" value="Chromosome"/>
</dbReference>
<protein>
    <recommendedName>
        <fullName evidence="2">DUF1648 domain-containing protein</fullName>
    </recommendedName>
</protein>
<dbReference type="KEGG" id="phc:BBI08_04510"/>
<dbReference type="AlphaFoldDB" id="A0A1C7DP52"/>
<sequence>MKKFLNAFSLLAFIFVIAFLFTQWDSLPEKVPVHYNEMGNVNRLGNKEELFLLPLLGTILWVVLTILEKYPHLYNYLNLTNDNRVTQYKNGKLMVNVLKNELVLLFSFLILQSVRVATGAAEGLGAAFGTIFLTVIFGNILFFLIRILRS</sequence>
<name>A0A1C7DP52_9BACL</name>
<keyword evidence="4" id="KW-1185">Reference proteome</keyword>
<organism evidence="3 4">
    <name type="scientific">Planococcus halocryophilus</name>
    <dbReference type="NCBI Taxonomy" id="1215089"/>
    <lineage>
        <taxon>Bacteria</taxon>
        <taxon>Bacillati</taxon>
        <taxon>Bacillota</taxon>
        <taxon>Bacilli</taxon>
        <taxon>Bacillales</taxon>
        <taxon>Caryophanaceae</taxon>
        <taxon>Planococcus</taxon>
    </lineage>
</organism>
<feature type="transmembrane region" description="Helical" evidence="1">
    <location>
        <begin position="50"/>
        <end position="67"/>
    </location>
</feature>
<feature type="domain" description="DUF1648" evidence="2">
    <location>
        <begin position="13"/>
        <end position="57"/>
    </location>
</feature>
<reference evidence="4" key="2">
    <citation type="submission" date="2016-10" db="EMBL/GenBank/DDBJ databases">
        <authorList>
            <person name="See-Too W.S."/>
        </authorList>
    </citation>
    <scope>NUCLEOTIDE SEQUENCE [LARGE SCALE GENOMIC DNA]</scope>
    <source>
        <strain evidence="4">DSM 24743</strain>
    </source>
</reference>
<dbReference type="InterPro" id="IPR012867">
    <property type="entry name" value="DUF1648"/>
</dbReference>
<gene>
    <name evidence="3" type="ORF">BBI08_04510</name>
</gene>
<proteinExistence type="predicted"/>
<dbReference type="EMBL" id="CP016537">
    <property type="protein sequence ID" value="ANU13148.1"/>
    <property type="molecule type" value="Genomic_DNA"/>
</dbReference>
<evidence type="ECO:0000259" key="2">
    <source>
        <dbReference type="Pfam" id="PF07853"/>
    </source>
</evidence>
<keyword evidence="1" id="KW-0812">Transmembrane</keyword>